<dbReference type="Pfam" id="PF11136">
    <property type="entry name" value="DUF2889"/>
    <property type="match status" value="1"/>
</dbReference>
<name>A0ABV6UUU0_9ACTN</name>
<feature type="region of interest" description="Disordered" evidence="1">
    <location>
        <begin position="1"/>
        <end position="33"/>
    </location>
</feature>
<protein>
    <submittedName>
        <fullName evidence="2">DUF2889 domain-containing protein</fullName>
    </submittedName>
</protein>
<dbReference type="InterPro" id="IPR021312">
    <property type="entry name" value="DUF2889"/>
</dbReference>
<organism evidence="2 3">
    <name type="scientific">Streptacidiphilus cavernicola</name>
    <dbReference type="NCBI Taxonomy" id="3342716"/>
    <lineage>
        <taxon>Bacteria</taxon>
        <taxon>Bacillati</taxon>
        <taxon>Actinomycetota</taxon>
        <taxon>Actinomycetes</taxon>
        <taxon>Kitasatosporales</taxon>
        <taxon>Streptomycetaceae</taxon>
        <taxon>Streptacidiphilus</taxon>
    </lineage>
</organism>
<reference evidence="2 3" key="1">
    <citation type="submission" date="2024-09" db="EMBL/GenBank/DDBJ databases">
        <authorList>
            <person name="Lee S.D."/>
        </authorList>
    </citation>
    <scope>NUCLEOTIDE SEQUENCE [LARGE SCALE GENOMIC DNA]</scope>
    <source>
        <strain evidence="2 3">N1-5</strain>
    </source>
</reference>
<evidence type="ECO:0000256" key="1">
    <source>
        <dbReference type="SAM" id="MobiDB-lite"/>
    </source>
</evidence>
<comment type="caution">
    <text evidence="2">The sequence shown here is derived from an EMBL/GenBank/DDBJ whole genome shotgun (WGS) entry which is preliminary data.</text>
</comment>
<proteinExistence type="predicted"/>
<accession>A0ABV6UUU0</accession>
<dbReference type="EMBL" id="JBHEZZ010000019">
    <property type="protein sequence ID" value="MFC1405245.1"/>
    <property type="molecule type" value="Genomic_DNA"/>
</dbReference>
<dbReference type="RefSeq" id="WP_030258451.1">
    <property type="nucleotide sequence ID" value="NZ_JBHEZZ010000019.1"/>
</dbReference>
<sequence>MSIPVPEELRPTGSVLSAPPRRPGSVRRTSTMDFTWPDGLGGDTVLDGRARDLLTLSDGSAGAVAEARLGMVSDPRRVVRTITSTPPLPPLRDLVGESAMSGFRARMSVPAAAEAAAGTPLHLLLDDVPGATLVSGSAFQRWYDPELYRELKADVSRRVMTDVCTGYQRGSSALRQDGTLIWRQNRALAVDLAAVDDDLAWHAYPDHTGVAMRRARRIDVWIDGSTVHVDAFFQDSSTLPEGGRQSIHEYSLTAQADLDSQTLRAVTPVARVLPYDECPLAVLNVGALVGLPLGGLRQAVLKRLAGPLGCTHLNDMLRALADVPALAGRLADPAA</sequence>
<dbReference type="Proteomes" id="UP001592528">
    <property type="component" value="Unassembled WGS sequence"/>
</dbReference>
<evidence type="ECO:0000313" key="3">
    <source>
        <dbReference type="Proteomes" id="UP001592528"/>
    </source>
</evidence>
<gene>
    <name evidence="2" type="ORF">ACEZDJ_28575</name>
</gene>
<keyword evidence="3" id="KW-1185">Reference proteome</keyword>
<evidence type="ECO:0000313" key="2">
    <source>
        <dbReference type="EMBL" id="MFC1405245.1"/>
    </source>
</evidence>